<comment type="caution">
    <text evidence="1">The sequence shown here is derived from an EMBL/GenBank/DDBJ whole genome shotgun (WGS) entry which is preliminary data.</text>
</comment>
<dbReference type="Proteomes" id="UP000805193">
    <property type="component" value="Unassembled WGS sequence"/>
</dbReference>
<protein>
    <submittedName>
        <fullName evidence="1">Uncharacterized protein</fullName>
    </submittedName>
</protein>
<evidence type="ECO:0000313" key="1">
    <source>
        <dbReference type="EMBL" id="KAG0433798.1"/>
    </source>
</evidence>
<gene>
    <name evidence="1" type="ORF">HPB47_019608</name>
</gene>
<organism evidence="1 2">
    <name type="scientific">Ixodes persulcatus</name>
    <name type="common">Taiga tick</name>
    <dbReference type="NCBI Taxonomy" id="34615"/>
    <lineage>
        <taxon>Eukaryota</taxon>
        <taxon>Metazoa</taxon>
        <taxon>Ecdysozoa</taxon>
        <taxon>Arthropoda</taxon>
        <taxon>Chelicerata</taxon>
        <taxon>Arachnida</taxon>
        <taxon>Acari</taxon>
        <taxon>Parasitiformes</taxon>
        <taxon>Ixodida</taxon>
        <taxon>Ixodoidea</taxon>
        <taxon>Ixodidae</taxon>
        <taxon>Ixodinae</taxon>
        <taxon>Ixodes</taxon>
    </lineage>
</organism>
<reference evidence="1 2" key="1">
    <citation type="journal article" date="2020" name="Cell">
        <title>Large-Scale Comparative Analyses of Tick Genomes Elucidate Their Genetic Diversity and Vector Capacities.</title>
        <authorList>
            <consortium name="Tick Genome and Microbiome Consortium (TIGMIC)"/>
            <person name="Jia N."/>
            <person name="Wang J."/>
            <person name="Shi W."/>
            <person name="Du L."/>
            <person name="Sun Y."/>
            <person name="Zhan W."/>
            <person name="Jiang J.F."/>
            <person name="Wang Q."/>
            <person name="Zhang B."/>
            <person name="Ji P."/>
            <person name="Bell-Sakyi L."/>
            <person name="Cui X.M."/>
            <person name="Yuan T.T."/>
            <person name="Jiang B.G."/>
            <person name="Yang W.F."/>
            <person name="Lam T.T."/>
            <person name="Chang Q.C."/>
            <person name="Ding S.J."/>
            <person name="Wang X.J."/>
            <person name="Zhu J.G."/>
            <person name="Ruan X.D."/>
            <person name="Zhao L."/>
            <person name="Wei J.T."/>
            <person name="Ye R.Z."/>
            <person name="Que T.C."/>
            <person name="Du C.H."/>
            <person name="Zhou Y.H."/>
            <person name="Cheng J.X."/>
            <person name="Dai P.F."/>
            <person name="Guo W.B."/>
            <person name="Han X.H."/>
            <person name="Huang E.J."/>
            <person name="Li L.F."/>
            <person name="Wei W."/>
            <person name="Gao Y.C."/>
            <person name="Liu J.Z."/>
            <person name="Shao H.Z."/>
            <person name="Wang X."/>
            <person name="Wang C.C."/>
            <person name="Yang T.C."/>
            <person name="Huo Q.B."/>
            <person name="Li W."/>
            <person name="Chen H.Y."/>
            <person name="Chen S.E."/>
            <person name="Zhou L.G."/>
            <person name="Ni X.B."/>
            <person name="Tian J.H."/>
            <person name="Sheng Y."/>
            <person name="Liu T."/>
            <person name="Pan Y.S."/>
            <person name="Xia L.Y."/>
            <person name="Li J."/>
            <person name="Zhao F."/>
            <person name="Cao W.C."/>
        </authorList>
    </citation>
    <scope>NUCLEOTIDE SEQUENCE [LARGE SCALE GENOMIC DNA]</scope>
    <source>
        <strain evidence="1">Iper-2018</strain>
    </source>
</reference>
<dbReference type="EMBL" id="JABSTQ010009032">
    <property type="protein sequence ID" value="KAG0433798.1"/>
    <property type="molecule type" value="Genomic_DNA"/>
</dbReference>
<proteinExistence type="predicted"/>
<keyword evidence="2" id="KW-1185">Reference proteome</keyword>
<accession>A0AC60QI13</accession>
<name>A0AC60QI13_IXOPE</name>
<sequence length="64" mass="7020">MIRPGSKSKELERRYECGETFVRGQHFESTSIRCRSRNGFIPGATMTVLDPSGNQGAELGTSAN</sequence>
<evidence type="ECO:0000313" key="2">
    <source>
        <dbReference type="Proteomes" id="UP000805193"/>
    </source>
</evidence>
<feature type="non-terminal residue" evidence="1">
    <location>
        <position position="64"/>
    </location>
</feature>